<gene>
    <name evidence="2" type="ORF">NYPRO_LOCUS18741</name>
</gene>
<name>A0A811ZB55_NYCPR</name>
<dbReference type="AlphaFoldDB" id="A0A811ZB55"/>
<sequence>MSAFTLVSTCILLRDMSFTFQFNKVTSLPLFGAPTVPAICLSCHLRLNVSVPSKQTNKQTNKQTQQQQQQQNLGSPPAGAEHVGYCTQIGVFQKNEAKATESSYPSLQEKKNLLLVLSAEVLRASHSMRLCVPRYGFIVTDAQRAQIESSPKPYCVGKEFFVPLERLITFPKVTRLVDSVQRLRSLLSEALKPNRDQSALQVHLQHHYSGMLYY</sequence>
<evidence type="ECO:0000313" key="3">
    <source>
        <dbReference type="Proteomes" id="UP000645828"/>
    </source>
</evidence>
<dbReference type="EMBL" id="CAJHUB010000761">
    <property type="protein sequence ID" value="CAD7685948.1"/>
    <property type="molecule type" value="Genomic_DNA"/>
</dbReference>
<keyword evidence="3" id="KW-1185">Reference proteome</keyword>
<evidence type="ECO:0000313" key="2">
    <source>
        <dbReference type="EMBL" id="CAD7685948.1"/>
    </source>
</evidence>
<reference evidence="2" key="1">
    <citation type="submission" date="2020-12" db="EMBL/GenBank/DDBJ databases">
        <authorList>
            <consortium name="Molecular Ecology Group"/>
        </authorList>
    </citation>
    <scope>NUCLEOTIDE SEQUENCE</scope>
    <source>
        <strain evidence="2">TBG_1078</strain>
    </source>
</reference>
<protein>
    <submittedName>
        <fullName evidence="2">(raccoon dog) hypothetical protein</fullName>
    </submittedName>
</protein>
<accession>A0A811ZB55</accession>
<evidence type="ECO:0000256" key="1">
    <source>
        <dbReference type="SAM" id="MobiDB-lite"/>
    </source>
</evidence>
<comment type="caution">
    <text evidence="2">The sequence shown here is derived from an EMBL/GenBank/DDBJ whole genome shotgun (WGS) entry which is preliminary data.</text>
</comment>
<dbReference type="Proteomes" id="UP000645828">
    <property type="component" value="Unassembled WGS sequence"/>
</dbReference>
<feature type="compositionally biased region" description="Low complexity" evidence="1">
    <location>
        <begin position="54"/>
        <end position="72"/>
    </location>
</feature>
<feature type="region of interest" description="Disordered" evidence="1">
    <location>
        <begin position="54"/>
        <end position="79"/>
    </location>
</feature>
<organism evidence="2 3">
    <name type="scientific">Nyctereutes procyonoides</name>
    <name type="common">Raccoon dog</name>
    <name type="synonym">Canis procyonoides</name>
    <dbReference type="NCBI Taxonomy" id="34880"/>
    <lineage>
        <taxon>Eukaryota</taxon>
        <taxon>Metazoa</taxon>
        <taxon>Chordata</taxon>
        <taxon>Craniata</taxon>
        <taxon>Vertebrata</taxon>
        <taxon>Euteleostomi</taxon>
        <taxon>Mammalia</taxon>
        <taxon>Eutheria</taxon>
        <taxon>Laurasiatheria</taxon>
        <taxon>Carnivora</taxon>
        <taxon>Caniformia</taxon>
        <taxon>Canidae</taxon>
        <taxon>Nyctereutes</taxon>
    </lineage>
</organism>
<proteinExistence type="predicted"/>